<evidence type="ECO:0000256" key="2">
    <source>
        <dbReference type="ARBA" id="ARBA00023315"/>
    </source>
</evidence>
<protein>
    <submittedName>
        <fullName evidence="4">GNAT family N-acetyltransferase</fullName>
    </submittedName>
</protein>
<feature type="domain" description="N-acetyltransferase" evidence="3">
    <location>
        <begin position="113"/>
        <end position="251"/>
    </location>
</feature>
<dbReference type="Pfam" id="PF00583">
    <property type="entry name" value="Acetyltransf_1"/>
    <property type="match status" value="1"/>
</dbReference>
<sequence length="252" mass="26818">MADLLEVLPPRWRQDRILLGDRVRWDAVEVVGDDDAVLLLVGGPDRPSLLGRGDPDLVERLVDGLDVGPARWMSVPRGAHPSAETVARLGLVPFSTWEWLSTDVVPPAVDGEGAVRALDLDADAEAIRACLREANPGTSADPAGPHEIGWWGVEADGVLGGVVGVVERGGPGDGRSWHLHGLGVRPRLRGTGTGTALTAAVVRAALTAGASWVSLGMYAQNDTARRLYRRLGFRIDAEFRSFAPPEADRPPG</sequence>
<reference evidence="4 5" key="1">
    <citation type="submission" date="2021-03" db="EMBL/GenBank/DDBJ databases">
        <title>novel species in genus Cellulomonas.</title>
        <authorList>
            <person name="Zhang G."/>
        </authorList>
    </citation>
    <scope>NUCLEOTIDE SEQUENCE [LARGE SCALE GENOMIC DNA]</scope>
    <source>
        <strain evidence="5">zg-ZUI188</strain>
    </source>
</reference>
<dbReference type="Gene3D" id="3.40.630.30">
    <property type="match status" value="1"/>
</dbReference>
<dbReference type="InterPro" id="IPR000182">
    <property type="entry name" value="GNAT_dom"/>
</dbReference>
<dbReference type="RefSeq" id="WP_208289879.1">
    <property type="nucleotide sequence ID" value="NZ_CP074404.1"/>
</dbReference>
<dbReference type="EMBL" id="JAGFBM010000007">
    <property type="protein sequence ID" value="MBO3085530.1"/>
    <property type="molecule type" value="Genomic_DNA"/>
</dbReference>
<gene>
    <name evidence="4" type="ORF">J4035_12875</name>
</gene>
<dbReference type="InterPro" id="IPR050832">
    <property type="entry name" value="Bact_Acetyltransf"/>
</dbReference>
<dbReference type="CDD" id="cd04301">
    <property type="entry name" value="NAT_SF"/>
    <property type="match status" value="1"/>
</dbReference>
<keyword evidence="2" id="KW-0012">Acyltransferase</keyword>
<dbReference type="InterPro" id="IPR016181">
    <property type="entry name" value="Acyl_CoA_acyltransferase"/>
</dbReference>
<comment type="caution">
    <text evidence="4">The sequence shown here is derived from an EMBL/GenBank/DDBJ whole genome shotgun (WGS) entry which is preliminary data.</text>
</comment>
<organism evidence="4 5">
    <name type="scientific">Cellulomonas fengjieae</name>
    <dbReference type="NCBI Taxonomy" id="2819978"/>
    <lineage>
        <taxon>Bacteria</taxon>
        <taxon>Bacillati</taxon>
        <taxon>Actinomycetota</taxon>
        <taxon>Actinomycetes</taxon>
        <taxon>Micrococcales</taxon>
        <taxon>Cellulomonadaceae</taxon>
        <taxon>Cellulomonas</taxon>
    </lineage>
</organism>
<proteinExistence type="predicted"/>
<keyword evidence="1" id="KW-0808">Transferase</keyword>
<dbReference type="PANTHER" id="PTHR43877">
    <property type="entry name" value="AMINOALKYLPHOSPHONATE N-ACETYLTRANSFERASE-RELATED-RELATED"/>
    <property type="match status" value="1"/>
</dbReference>
<evidence type="ECO:0000313" key="5">
    <source>
        <dbReference type="Proteomes" id="UP000678317"/>
    </source>
</evidence>
<evidence type="ECO:0000259" key="3">
    <source>
        <dbReference type="PROSITE" id="PS51186"/>
    </source>
</evidence>
<name>A0ABS3SIF9_9CELL</name>
<evidence type="ECO:0000313" key="4">
    <source>
        <dbReference type="EMBL" id="MBO3085530.1"/>
    </source>
</evidence>
<keyword evidence="5" id="KW-1185">Reference proteome</keyword>
<dbReference type="Proteomes" id="UP000678317">
    <property type="component" value="Unassembled WGS sequence"/>
</dbReference>
<accession>A0ABS3SIF9</accession>
<evidence type="ECO:0000256" key="1">
    <source>
        <dbReference type="ARBA" id="ARBA00022679"/>
    </source>
</evidence>
<dbReference type="PROSITE" id="PS51186">
    <property type="entry name" value="GNAT"/>
    <property type="match status" value="1"/>
</dbReference>
<dbReference type="SUPFAM" id="SSF55729">
    <property type="entry name" value="Acyl-CoA N-acyltransferases (Nat)"/>
    <property type="match status" value="1"/>
</dbReference>